<dbReference type="OrthoDB" id="142534at2157"/>
<dbReference type="InterPro" id="IPR025351">
    <property type="entry name" value="Pvc16_N"/>
</dbReference>
<dbReference type="GeneID" id="32893207"/>
<dbReference type="Pfam" id="PF14065">
    <property type="entry name" value="Pvc16_N"/>
    <property type="match status" value="1"/>
</dbReference>
<dbReference type="EMBL" id="CP019893">
    <property type="protein sequence ID" value="ARS88990.1"/>
    <property type="molecule type" value="Genomic_DNA"/>
</dbReference>
<evidence type="ECO:0000313" key="3">
    <source>
        <dbReference type="EMBL" id="ARS88990.1"/>
    </source>
</evidence>
<organism evidence="3 4">
    <name type="scientific">Natrarchaeobaculum aegyptiacum</name>
    <dbReference type="NCBI Taxonomy" id="745377"/>
    <lineage>
        <taxon>Archaea</taxon>
        <taxon>Methanobacteriati</taxon>
        <taxon>Methanobacteriota</taxon>
        <taxon>Stenosarchaea group</taxon>
        <taxon>Halobacteria</taxon>
        <taxon>Halobacteriales</taxon>
        <taxon>Natrialbaceae</taxon>
        <taxon>Natrarchaeobaculum</taxon>
    </lineage>
</organism>
<keyword evidence="4" id="KW-1185">Reference proteome</keyword>
<dbReference type="Proteomes" id="UP000250088">
    <property type="component" value="Chromosome"/>
</dbReference>
<dbReference type="RefSeq" id="WP_086887373.1">
    <property type="nucleotide sequence ID" value="NZ_CP019893.1"/>
</dbReference>
<protein>
    <recommendedName>
        <fullName evidence="2">Pvc16 N-terminal domain-containing protein</fullName>
    </recommendedName>
</protein>
<gene>
    <name evidence="3" type="ORF">B1756_03970</name>
</gene>
<feature type="region of interest" description="Disordered" evidence="1">
    <location>
        <begin position="191"/>
        <end position="219"/>
    </location>
</feature>
<feature type="domain" description="Pvc16 N-terminal" evidence="2">
    <location>
        <begin position="8"/>
        <end position="190"/>
    </location>
</feature>
<dbReference type="KEGG" id="naj:B1756_03970"/>
<dbReference type="AlphaFoldDB" id="A0A2Z2HPM7"/>
<name>A0A2Z2HPM7_9EURY</name>
<proteinExistence type="predicted"/>
<accession>A0A2Z2HPM7</accession>
<evidence type="ECO:0000256" key="1">
    <source>
        <dbReference type="SAM" id="MobiDB-lite"/>
    </source>
</evidence>
<evidence type="ECO:0000259" key="2">
    <source>
        <dbReference type="Pfam" id="PF14065"/>
    </source>
</evidence>
<reference evidence="4" key="1">
    <citation type="submission" date="2017-02" db="EMBL/GenBank/DDBJ databases">
        <title>Natronthermophilus aegyptiacus gen. nov.,sp. nov., an aerobic, extremely halophilic alkalithermophilic archaeon isolated from the athalassohaline Wadi An Natrun, Egypt.</title>
        <authorList>
            <person name="Zhao B."/>
        </authorList>
    </citation>
    <scope>NUCLEOTIDE SEQUENCE [LARGE SCALE GENOMIC DNA]</scope>
    <source>
        <strain evidence="4">JW/NM-HA 15</strain>
    </source>
</reference>
<sequence>MTYSAIADVTTAIVELLREHAAEAATPLDPSGIEAVAPDAVDSLSGLELAVYPYRIATDNRAGTAVKQVTGTTRSDPPLTLSVRYLLIAYTDHDETRAESGDGRSGPLERGTSLGAALQILHDNQQLDPNDSPAALYQNESLTITFVDEPLDEMLSLWAQFEGASYRPTAAIEVAPVVIQSLNEEEFTRVDERETRVGRHTDGADTDETPDRLDIPDNS</sequence>
<evidence type="ECO:0000313" key="4">
    <source>
        <dbReference type="Proteomes" id="UP000250088"/>
    </source>
</evidence>